<dbReference type="SUPFAM" id="SSF52075">
    <property type="entry name" value="Outer arm dynein light chain 1"/>
    <property type="match status" value="1"/>
</dbReference>
<dbReference type="InterPro" id="IPR001611">
    <property type="entry name" value="Leu-rich_rpt"/>
</dbReference>
<feature type="domain" description="Protein kinase" evidence="16">
    <location>
        <begin position="523"/>
        <end position="699"/>
    </location>
</feature>
<comment type="catalytic activity">
    <reaction evidence="13">
        <text>L-threonyl-[protein] + ATP = O-phospho-L-threonyl-[protein] + ADP + H(+)</text>
        <dbReference type="Rhea" id="RHEA:46608"/>
        <dbReference type="Rhea" id="RHEA-COMP:11060"/>
        <dbReference type="Rhea" id="RHEA-COMP:11605"/>
        <dbReference type="ChEBI" id="CHEBI:15378"/>
        <dbReference type="ChEBI" id="CHEBI:30013"/>
        <dbReference type="ChEBI" id="CHEBI:30616"/>
        <dbReference type="ChEBI" id="CHEBI:61977"/>
        <dbReference type="ChEBI" id="CHEBI:456216"/>
        <dbReference type="EC" id="2.7.11.1"/>
    </reaction>
</comment>
<dbReference type="SUPFAM" id="SSF52047">
    <property type="entry name" value="RNI-like"/>
    <property type="match status" value="1"/>
</dbReference>
<dbReference type="Gene3D" id="3.30.200.20">
    <property type="entry name" value="Phosphorylase Kinase, domain 1"/>
    <property type="match status" value="1"/>
</dbReference>
<evidence type="ECO:0000256" key="7">
    <source>
        <dbReference type="ARBA" id="ARBA00022737"/>
    </source>
</evidence>
<dbReference type="InterPro" id="IPR032675">
    <property type="entry name" value="LRR_dom_sf"/>
</dbReference>
<evidence type="ECO:0000256" key="1">
    <source>
        <dbReference type="ARBA" id="ARBA00004370"/>
    </source>
</evidence>
<comment type="subcellular location">
    <subcellularLocation>
        <location evidence="1">Membrane</location>
    </subcellularLocation>
</comment>
<name>A0ABU6ZXT1_9FABA</name>
<protein>
    <recommendedName>
        <fullName evidence="2">non-specific serine/threonine protein kinase</fullName>
        <ecNumber evidence="2">2.7.11.1</ecNumber>
    </recommendedName>
</protein>
<dbReference type="InterPro" id="IPR008266">
    <property type="entry name" value="Tyr_kinase_AS"/>
</dbReference>
<accession>A0ABU6ZXT1</accession>
<keyword evidence="3" id="KW-0723">Serine/threonine-protein kinase</keyword>
<keyword evidence="7" id="KW-0677">Repeat</keyword>
<dbReference type="PROSITE" id="PS00109">
    <property type="entry name" value="PROTEIN_KINASE_TYR"/>
    <property type="match status" value="1"/>
</dbReference>
<evidence type="ECO:0000256" key="6">
    <source>
        <dbReference type="ARBA" id="ARBA00022692"/>
    </source>
</evidence>
<evidence type="ECO:0000256" key="14">
    <source>
        <dbReference type="ARBA" id="ARBA00048679"/>
    </source>
</evidence>
<keyword evidence="10" id="KW-0067">ATP-binding</keyword>
<evidence type="ECO:0000256" key="3">
    <source>
        <dbReference type="ARBA" id="ARBA00022527"/>
    </source>
</evidence>
<comment type="caution">
    <text evidence="17">The sequence shown here is derived from an EMBL/GenBank/DDBJ whole genome shotgun (WGS) entry which is preliminary data.</text>
</comment>
<dbReference type="EMBL" id="JASCZI010276640">
    <property type="protein sequence ID" value="MED6226863.1"/>
    <property type="molecule type" value="Genomic_DNA"/>
</dbReference>
<dbReference type="Pfam" id="PF00560">
    <property type="entry name" value="LRR_1"/>
    <property type="match status" value="6"/>
</dbReference>
<dbReference type="PRINTS" id="PR00019">
    <property type="entry name" value="LEURICHRPT"/>
</dbReference>
<dbReference type="InterPro" id="IPR000719">
    <property type="entry name" value="Prot_kinase_dom"/>
</dbReference>
<keyword evidence="12 15" id="KW-0472">Membrane</keyword>
<feature type="non-terminal residue" evidence="17">
    <location>
        <position position="1"/>
    </location>
</feature>
<evidence type="ECO:0000256" key="9">
    <source>
        <dbReference type="ARBA" id="ARBA00022777"/>
    </source>
</evidence>
<dbReference type="InterPro" id="IPR011009">
    <property type="entry name" value="Kinase-like_dom_sf"/>
</dbReference>
<dbReference type="PANTHER" id="PTHR48005:SF70">
    <property type="entry name" value="MDIS1-INTERACTING RECEPTOR LIKE KINASE 2-LIKE"/>
    <property type="match status" value="1"/>
</dbReference>
<evidence type="ECO:0000256" key="8">
    <source>
        <dbReference type="ARBA" id="ARBA00022741"/>
    </source>
</evidence>
<evidence type="ECO:0000256" key="2">
    <source>
        <dbReference type="ARBA" id="ARBA00012513"/>
    </source>
</evidence>
<keyword evidence="18" id="KW-1185">Reference proteome</keyword>
<evidence type="ECO:0000256" key="10">
    <source>
        <dbReference type="ARBA" id="ARBA00022840"/>
    </source>
</evidence>
<evidence type="ECO:0000256" key="13">
    <source>
        <dbReference type="ARBA" id="ARBA00047899"/>
    </source>
</evidence>
<gene>
    <name evidence="17" type="ORF">PIB30_107874</name>
</gene>
<keyword evidence="11 15" id="KW-1133">Transmembrane helix</keyword>
<feature type="transmembrane region" description="Helical" evidence="15">
    <location>
        <begin position="456"/>
        <end position="480"/>
    </location>
</feature>
<proteinExistence type="predicted"/>
<evidence type="ECO:0000256" key="4">
    <source>
        <dbReference type="ARBA" id="ARBA00022614"/>
    </source>
</evidence>
<comment type="catalytic activity">
    <reaction evidence="14">
        <text>L-seryl-[protein] + ATP = O-phospho-L-seryl-[protein] + ADP + H(+)</text>
        <dbReference type="Rhea" id="RHEA:17989"/>
        <dbReference type="Rhea" id="RHEA-COMP:9863"/>
        <dbReference type="Rhea" id="RHEA-COMP:11604"/>
        <dbReference type="ChEBI" id="CHEBI:15378"/>
        <dbReference type="ChEBI" id="CHEBI:29999"/>
        <dbReference type="ChEBI" id="CHEBI:30616"/>
        <dbReference type="ChEBI" id="CHEBI:83421"/>
        <dbReference type="ChEBI" id="CHEBI:456216"/>
        <dbReference type="EC" id="2.7.11.1"/>
    </reaction>
</comment>
<dbReference type="PANTHER" id="PTHR48005">
    <property type="entry name" value="LEUCINE RICH REPEAT KINASE 2"/>
    <property type="match status" value="1"/>
</dbReference>
<dbReference type="SMART" id="SM00369">
    <property type="entry name" value="LRR_TYP"/>
    <property type="match status" value="6"/>
</dbReference>
<evidence type="ECO:0000256" key="5">
    <source>
        <dbReference type="ARBA" id="ARBA00022679"/>
    </source>
</evidence>
<evidence type="ECO:0000259" key="16">
    <source>
        <dbReference type="PROSITE" id="PS50011"/>
    </source>
</evidence>
<keyword evidence="6 15" id="KW-0812">Transmembrane</keyword>
<evidence type="ECO:0000256" key="11">
    <source>
        <dbReference type="ARBA" id="ARBA00022989"/>
    </source>
</evidence>
<evidence type="ECO:0000313" key="18">
    <source>
        <dbReference type="Proteomes" id="UP001341840"/>
    </source>
</evidence>
<dbReference type="Proteomes" id="UP001341840">
    <property type="component" value="Unassembled WGS sequence"/>
</dbReference>
<reference evidence="17 18" key="1">
    <citation type="journal article" date="2023" name="Plants (Basel)">
        <title>Bridging the Gap: Combining Genomics and Transcriptomics Approaches to Understand Stylosanthes scabra, an Orphan Legume from the Brazilian Caatinga.</title>
        <authorList>
            <person name="Ferreira-Neto J.R.C."/>
            <person name="da Silva M.D."/>
            <person name="Binneck E."/>
            <person name="de Melo N.F."/>
            <person name="da Silva R.H."/>
            <person name="de Melo A.L.T.M."/>
            <person name="Pandolfi V."/>
            <person name="Bustamante F.O."/>
            <person name="Brasileiro-Vidal A.C."/>
            <person name="Benko-Iseppon A.M."/>
        </authorList>
    </citation>
    <scope>NUCLEOTIDE SEQUENCE [LARGE SCALE GENOMIC DNA]</scope>
    <source>
        <tissue evidence="17">Leaves</tissue>
    </source>
</reference>
<keyword evidence="8" id="KW-0547">Nucleotide-binding</keyword>
<keyword evidence="4" id="KW-0433">Leucine-rich repeat</keyword>
<organism evidence="17 18">
    <name type="scientific">Stylosanthes scabra</name>
    <dbReference type="NCBI Taxonomy" id="79078"/>
    <lineage>
        <taxon>Eukaryota</taxon>
        <taxon>Viridiplantae</taxon>
        <taxon>Streptophyta</taxon>
        <taxon>Embryophyta</taxon>
        <taxon>Tracheophyta</taxon>
        <taxon>Spermatophyta</taxon>
        <taxon>Magnoliopsida</taxon>
        <taxon>eudicotyledons</taxon>
        <taxon>Gunneridae</taxon>
        <taxon>Pentapetalae</taxon>
        <taxon>rosids</taxon>
        <taxon>fabids</taxon>
        <taxon>Fabales</taxon>
        <taxon>Fabaceae</taxon>
        <taxon>Papilionoideae</taxon>
        <taxon>50 kb inversion clade</taxon>
        <taxon>dalbergioids sensu lato</taxon>
        <taxon>Dalbergieae</taxon>
        <taxon>Pterocarpus clade</taxon>
        <taxon>Stylosanthes</taxon>
    </lineage>
</organism>
<evidence type="ECO:0000313" key="17">
    <source>
        <dbReference type="EMBL" id="MED6226863.1"/>
    </source>
</evidence>
<dbReference type="Gene3D" id="1.10.510.10">
    <property type="entry name" value="Transferase(Phosphotransferase) domain 1"/>
    <property type="match status" value="1"/>
</dbReference>
<evidence type="ECO:0000256" key="15">
    <source>
        <dbReference type="SAM" id="Phobius"/>
    </source>
</evidence>
<keyword evidence="5" id="KW-0808">Transferase</keyword>
<dbReference type="InterPro" id="IPR003591">
    <property type="entry name" value="Leu-rich_rpt_typical-subtyp"/>
</dbReference>
<dbReference type="Pfam" id="PF13855">
    <property type="entry name" value="LRR_8"/>
    <property type="match status" value="1"/>
</dbReference>
<dbReference type="PROSITE" id="PS51450">
    <property type="entry name" value="LRR"/>
    <property type="match status" value="1"/>
</dbReference>
<dbReference type="SUPFAM" id="SSF56112">
    <property type="entry name" value="Protein kinase-like (PK-like)"/>
    <property type="match status" value="1"/>
</dbReference>
<dbReference type="PROSITE" id="PS50011">
    <property type="entry name" value="PROTEIN_KINASE_DOM"/>
    <property type="match status" value="1"/>
</dbReference>
<dbReference type="Pfam" id="PF00069">
    <property type="entry name" value="Pkinase"/>
    <property type="match status" value="1"/>
</dbReference>
<sequence>YELDVSRNNITGTLDPRLFPDGTNEPRTGLISIRNFLSQRTLLGGKIPNEIGNIRNLTLLALDENNFYGPIPPSIGNCTHLSVLRLNENHLSGTIPSSIGKLTNLTDVRFHINNLTGTVPRELGNLSSLVVLHLAENNFVGELPPEVCKGGKLVNFSAAYNSFTGLIPRSLRNCSTLYRVRMEYNQLKGYADQDFGVYPNLTYLDFSYNKVQGQLSAKWGACNNLQLLKMAGNSISSIIQEEIFQLKQLEVLDLSNNQISGKIPLQIENANRLFQLNLGGNKLTGMIPEEIGKLSNLEDLDLSMNKLFGPIPNQIEDCSKLQSLNLSNNHLNGTIPYQIGNLAALQEFLDLSYNSFSGEIPADLSKLENLVSLNLSHNNLSGGIPEFLGGMLSLSTINLSYNHLEGPVPKSGIFNSSVLPSDLRNNKDLCGNIQGLRPCEVSVIEPVDGSSKRKNLAVLLGSILGGSLFLSLVLVGILCFRKKQESAFSRHSSSTTKRNNLFSIWSFDGQIVYKDIIEATNNFDSQCCVGEGALGKVYKAVIKGGGQVFAVKKMKCESDSLDFQSIKSFQSEVEAMGETRHRNIVKLYGFCYRGTHTFLIYEYMERGNLADMLGNDKNALELDWPKRVEIVKGVAHALSYMHHDHNPPLIHRDISSKNVLLSFNLEARVSDFGTARFLKPDSSIWTSFAGTYGYAAPGA</sequence>
<dbReference type="Gene3D" id="3.80.10.10">
    <property type="entry name" value="Ribonuclease Inhibitor"/>
    <property type="match status" value="2"/>
</dbReference>
<dbReference type="EC" id="2.7.11.1" evidence="2"/>
<evidence type="ECO:0000256" key="12">
    <source>
        <dbReference type="ARBA" id="ARBA00023136"/>
    </source>
</evidence>
<keyword evidence="9" id="KW-0418">Kinase</keyword>
<dbReference type="InterPro" id="IPR051420">
    <property type="entry name" value="Ser_Thr_Kinases_DiverseReg"/>
</dbReference>